<proteinExistence type="predicted"/>
<dbReference type="Proteomes" id="UP001342314">
    <property type="component" value="Unassembled WGS sequence"/>
</dbReference>
<comment type="caution">
    <text evidence="2">The sequence shown here is derived from an EMBL/GenBank/DDBJ whole genome shotgun (WGS) entry which is preliminary data.</text>
</comment>
<reference evidence="2 3" key="1">
    <citation type="submission" date="2021-12" db="EMBL/GenBank/DDBJ databases">
        <title>High titer production of polyol ester of fatty acids by Rhodotorula paludigena BS15 towards product separation-free biomass refinery.</title>
        <authorList>
            <person name="Mano J."/>
            <person name="Ono H."/>
            <person name="Tanaka T."/>
            <person name="Naito K."/>
            <person name="Sushida H."/>
            <person name="Ike M."/>
            <person name="Tokuyasu K."/>
            <person name="Kitaoka M."/>
        </authorList>
    </citation>
    <scope>NUCLEOTIDE SEQUENCE [LARGE SCALE GENOMIC DNA]</scope>
    <source>
        <strain evidence="2 3">BS15</strain>
    </source>
</reference>
<sequence length="672" mass="73312">MSAPVPHVLLARPAPSAHLPSALSAAFSSLRTASSVPFFHRTSSASGSHREPEPRVETRGAVHSSGTALPPHRRLRKVAAMDSAYLKDVLAAVVDVCSERDLLAETPFAFPPPVVVPDDPLHSDDGNAFIYRSEAELTGVLKLIYGSRIATFCRRLLGKPVLFAQPTGDAAVHALDICPYDVPVPRITLKVTLETVLNKDGFAVFVSTIEDADRLTWVWPESESVSTPNAKDKVTGEWGLHKDGSRLRDDASSDWTAKHDEILFQVYVQLVESKIAAAEVLAPHQINRMLAVLTNGSEWLILGEQDGVALIPPFVLESKQHGISAILAALFVATVDSSELVNQEGGSEPAEAGGPGSGPPIKRPKLETKPVLRALDNDAVPRPHKRPPARPNAVAVPLEAPASISKIAFEDVRQASVVRFAVREDFEYEPRTFMRTSFSNDLRTRQADVHSLPEVRFDRLFRLRNAQPVVYRSLDKRFILKVVYQYTIDGKPLFDDYFVDDSHEPLQELLAEAAAFEYLESAVAANHSSTSSASTSPTTTLFPRFVGYFRSTSTRETAHAICTASCGLPIEQFDLPFLTSLEPQRALEKLHNLGVAHGDIHRSNLRVVGAAPRPAPAADLAIPSLGPAQPSIAFIDFGRAVLRDQVSPGNWVGAKKEDRLALEQTLRLLSKA</sequence>
<keyword evidence="3" id="KW-1185">Reference proteome</keyword>
<accession>A0AAV5GVR8</accession>
<evidence type="ECO:0000313" key="3">
    <source>
        <dbReference type="Proteomes" id="UP001342314"/>
    </source>
</evidence>
<feature type="region of interest" description="Disordered" evidence="1">
    <location>
        <begin position="41"/>
        <end position="69"/>
    </location>
</feature>
<dbReference type="AlphaFoldDB" id="A0AAV5GVR8"/>
<evidence type="ECO:0000313" key="2">
    <source>
        <dbReference type="EMBL" id="GJN94045.1"/>
    </source>
</evidence>
<name>A0AAV5GVR8_9BASI</name>
<feature type="compositionally biased region" description="Basic and acidic residues" evidence="1">
    <location>
        <begin position="48"/>
        <end position="60"/>
    </location>
</feature>
<organism evidence="2 3">
    <name type="scientific">Rhodotorula paludigena</name>
    <dbReference type="NCBI Taxonomy" id="86838"/>
    <lineage>
        <taxon>Eukaryota</taxon>
        <taxon>Fungi</taxon>
        <taxon>Dikarya</taxon>
        <taxon>Basidiomycota</taxon>
        <taxon>Pucciniomycotina</taxon>
        <taxon>Microbotryomycetes</taxon>
        <taxon>Sporidiobolales</taxon>
        <taxon>Sporidiobolaceae</taxon>
        <taxon>Rhodotorula</taxon>
    </lineage>
</organism>
<evidence type="ECO:0000256" key="1">
    <source>
        <dbReference type="SAM" id="MobiDB-lite"/>
    </source>
</evidence>
<feature type="region of interest" description="Disordered" evidence="1">
    <location>
        <begin position="342"/>
        <end position="368"/>
    </location>
</feature>
<dbReference type="EMBL" id="BQKY01000016">
    <property type="protein sequence ID" value="GJN94045.1"/>
    <property type="molecule type" value="Genomic_DNA"/>
</dbReference>
<gene>
    <name evidence="2" type="ORF">Rhopal_007108-T1</name>
</gene>
<protein>
    <recommendedName>
        <fullName evidence="4">Protein kinase domain-containing protein</fullName>
    </recommendedName>
</protein>
<evidence type="ECO:0008006" key="4">
    <source>
        <dbReference type="Google" id="ProtNLM"/>
    </source>
</evidence>